<feature type="transmembrane region" description="Helical" evidence="2">
    <location>
        <begin position="12"/>
        <end position="30"/>
    </location>
</feature>
<keyword evidence="2" id="KW-0812">Transmembrane</keyword>
<feature type="compositionally biased region" description="Basic and acidic residues" evidence="1">
    <location>
        <begin position="45"/>
        <end position="61"/>
    </location>
</feature>
<comment type="caution">
    <text evidence="3">The sequence shown here is derived from an EMBL/GenBank/DDBJ whole genome shotgun (WGS) entry which is preliminary data.</text>
</comment>
<reference evidence="4" key="1">
    <citation type="journal article" date="2019" name="Int. J. Syst. Evol. Microbiol.">
        <title>The Global Catalogue of Microorganisms (GCM) 10K type strain sequencing project: providing services to taxonomists for standard genome sequencing and annotation.</title>
        <authorList>
            <consortium name="The Broad Institute Genomics Platform"/>
            <consortium name="The Broad Institute Genome Sequencing Center for Infectious Disease"/>
            <person name="Wu L."/>
            <person name="Ma J."/>
        </authorList>
    </citation>
    <scope>NUCLEOTIDE SEQUENCE [LARGE SCALE GENOMIC DNA]</scope>
    <source>
        <strain evidence="4">JCM 6923</strain>
    </source>
</reference>
<evidence type="ECO:0000256" key="2">
    <source>
        <dbReference type="SAM" id="Phobius"/>
    </source>
</evidence>
<proteinExistence type="predicted"/>
<keyword evidence="2" id="KW-1133">Transmembrane helix</keyword>
<dbReference type="EMBL" id="BAAATL010000013">
    <property type="protein sequence ID" value="GAA2484065.1"/>
    <property type="molecule type" value="Genomic_DNA"/>
</dbReference>
<dbReference type="Proteomes" id="UP001501721">
    <property type="component" value="Unassembled WGS sequence"/>
</dbReference>
<feature type="region of interest" description="Disordered" evidence="1">
    <location>
        <begin position="45"/>
        <end position="67"/>
    </location>
</feature>
<organism evidence="3 4">
    <name type="scientific">Streptomyces graminearus</name>
    <dbReference type="NCBI Taxonomy" id="284030"/>
    <lineage>
        <taxon>Bacteria</taxon>
        <taxon>Bacillati</taxon>
        <taxon>Actinomycetota</taxon>
        <taxon>Actinomycetes</taxon>
        <taxon>Kitasatosporales</taxon>
        <taxon>Streptomycetaceae</taxon>
        <taxon>Streptomyces</taxon>
    </lineage>
</organism>
<accession>A0ABP5YRL4</accession>
<evidence type="ECO:0000256" key="1">
    <source>
        <dbReference type="SAM" id="MobiDB-lite"/>
    </source>
</evidence>
<protein>
    <submittedName>
        <fullName evidence="3">Uncharacterized protein</fullName>
    </submittedName>
</protein>
<evidence type="ECO:0000313" key="4">
    <source>
        <dbReference type="Proteomes" id="UP001501721"/>
    </source>
</evidence>
<name>A0ABP5YRL4_9ACTN</name>
<keyword evidence="2" id="KW-0472">Membrane</keyword>
<sequence length="67" mass="8351">MIHMPENAPWWALVIFAVLNLFVFAAVRLWRHTWPQNSRDRRALLEARQRDRTERRRERNQRNRQGR</sequence>
<keyword evidence="4" id="KW-1185">Reference proteome</keyword>
<evidence type="ECO:0000313" key="3">
    <source>
        <dbReference type="EMBL" id="GAA2484065.1"/>
    </source>
</evidence>
<gene>
    <name evidence="3" type="ORF">GCM10010422_31530</name>
</gene>